<dbReference type="EMBL" id="SGPL01000002">
    <property type="protein sequence ID" value="THH21468.1"/>
    <property type="molecule type" value="Genomic_DNA"/>
</dbReference>
<gene>
    <name evidence="2" type="ORF">EW146_g74</name>
</gene>
<dbReference type="Pfam" id="PF24758">
    <property type="entry name" value="LRR_At5g56370"/>
    <property type="match status" value="1"/>
</dbReference>
<protein>
    <recommendedName>
        <fullName evidence="1">F-box/LRR-repeat protein 15/At3g58940/PEG3-like LRR domain-containing protein</fullName>
    </recommendedName>
</protein>
<reference evidence="2 3" key="1">
    <citation type="submission" date="2019-02" db="EMBL/GenBank/DDBJ databases">
        <title>Genome sequencing of the rare red list fungi Bondarzewia mesenterica.</title>
        <authorList>
            <person name="Buettner E."/>
            <person name="Kellner H."/>
        </authorList>
    </citation>
    <scope>NUCLEOTIDE SEQUENCE [LARGE SCALE GENOMIC DNA]</scope>
    <source>
        <strain evidence="2 3">DSM 108281</strain>
    </source>
</reference>
<proteinExistence type="predicted"/>
<dbReference type="Proteomes" id="UP000310158">
    <property type="component" value="Unassembled WGS sequence"/>
</dbReference>
<organism evidence="2 3">
    <name type="scientific">Bondarzewia mesenterica</name>
    <dbReference type="NCBI Taxonomy" id="1095465"/>
    <lineage>
        <taxon>Eukaryota</taxon>
        <taxon>Fungi</taxon>
        <taxon>Dikarya</taxon>
        <taxon>Basidiomycota</taxon>
        <taxon>Agaricomycotina</taxon>
        <taxon>Agaricomycetes</taxon>
        <taxon>Russulales</taxon>
        <taxon>Bondarzewiaceae</taxon>
        <taxon>Bondarzewia</taxon>
    </lineage>
</organism>
<name>A0A4S4M9X6_9AGAM</name>
<evidence type="ECO:0000313" key="3">
    <source>
        <dbReference type="Proteomes" id="UP000310158"/>
    </source>
</evidence>
<dbReference type="Gene3D" id="3.80.10.10">
    <property type="entry name" value="Ribonuclease Inhibitor"/>
    <property type="match status" value="1"/>
</dbReference>
<dbReference type="InterPro" id="IPR055411">
    <property type="entry name" value="LRR_FXL15/At3g58940/PEG3-like"/>
</dbReference>
<dbReference type="SUPFAM" id="SSF52047">
    <property type="entry name" value="RNI-like"/>
    <property type="match status" value="1"/>
</dbReference>
<dbReference type="OrthoDB" id="3251638at2759"/>
<evidence type="ECO:0000313" key="2">
    <source>
        <dbReference type="EMBL" id="THH21468.1"/>
    </source>
</evidence>
<accession>A0A4S4M9X6</accession>
<feature type="domain" description="F-box/LRR-repeat protein 15/At3g58940/PEG3-like LRR" evidence="1">
    <location>
        <begin position="217"/>
        <end position="311"/>
    </location>
</feature>
<dbReference type="AlphaFoldDB" id="A0A4S4M9X6"/>
<comment type="caution">
    <text evidence="2">The sequence shown here is derived from an EMBL/GenBank/DDBJ whole genome shotgun (WGS) entry which is preliminary data.</text>
</comment>
<evidence type="ECO:0000259" key="1">
    <source>
        <dbReference type="Pfam" id="PF24758"/>
    </source>
</evidence>
<dbReference type="InterPro" id="IPR032675">
    <property type="entry name" value="LRR_dom_sf"/>
</dbReference>
<keyword evidence="3" id="KW-1185">Reference proteome</keyword>
<sequence>MHPTPTPRRRLVDDLIPVILDCGNWWSNDYLRLALVSQAWSWHAQKRLYAFPQLYSYRACALLARTLVSNPFLASLVQALDLRPVAGDRTFMFCDTTSIRLLLSSVSVKRLVLREELSIRAERFLPSLGDPHCLEDLTIDGFSYACHGSSTAFCSRKSASLVWDSKLSCQFSNLRRLRLSYVELSILHCDAPGTLRLTHLSLNKVTIVNGNLPNLSSTSWDDLRHLDIVARDDADLQPHLPLLLRSCSSSLEELRVHAWGTNCEGLIFDSAAMSFPSLVEMRLTGIDTNRRTLSNIEQCCPKLERLCIFGRAVRVTPREWIAFLDSGALPTLRGFRPPCDGRHICQLWTDEDRKRVLDVCLMRAIEPVYC</sequence>